<feature type="transmembrane region" description="Helical" evidence="1">
    <location>
        <begin position="47"/>
        <end position="64"/>
    </location>
</feature>
<dbReference type="PANTHER" id="PTHR35864:SF1">
    <property type="entry name" value="ZINC METALLOPROTEASE YWHC-RELATED"/>
    <property type="match status" value="1"/>
</dbReference>
<name>A0A1Y3GER4_9EURY</name>
<dbReference type="AlphaFoldDB" id="A0A1Y3GER4"/>
<dbReference type="Proteomes" id="UP000195137">
    <property type="component" value="Unassembled WGS sequence"/>
</dbReference>
<keyword evidence="3" id="KW-1185">Reference proteome</keyword>
<dbReference type="EMBL" id="MRZU01000003">
    <property type="protein sequence ID" value="OUJ18793.1"/>
    <property type="molecule type" value="Genomic_DNA"/>
</dbReference>
<organism evidence="2 3">
    <name type="scientific">Methanonatronarchaeum thermophilum</name>
    <dbReference type="NCBI Taxonomy" id="1927129"/>
    <lineage>
        <taxon>Archaea</taxon>
        <taxon>Methanobacteriati</taxon>
        <taxon>Methanobacteriota</taxon>
        <taxon>Methanonatronarchaeia</taxon>
        <taxon>Methanonatronarchaeales</taxon>
        <taxon>Methanonatronarchaeaceae</taxon>
        <taxon>Methanonatronarchaeum</taxon>
    </lineage>
</organism>
<feature type="transmembrane region" description="Helical" evidence="1">
    <location>
        <begin position="20"/>
        <end position="40"/>
    </location>
</feature>
<sequence length="189" mass="20655">MSGNNLLGLGSRLGVPFYGEFWDLIAAWVVLSLAFANLLGGLNINSVLIALFTAGLGFVVHELAHKLFALKFGLDAFFKADFRFLVFAFLLSFFGFIFAAPGAVYTRGTRTPKQQLLISSAGPITNLGLATIFLFIPGLVGSYGQYINAWLALFNMIPFSGLDGETVYRESKTLFLLIVIPAFYLSFLT</sequence>
<keyword evidence="1" id="KW-0472">Membrane</keyword>
<keyword evidence="2" id="KW-0378">Hydrolase</keyword>
<feature type="transmembrane region" description="Helical" evidence="1">
    <location>
        <begin position="173"/>
        <end position="188"/>
    </location>
</feature>
<dbReference type="PANTHER" id="PTHR35864">
    <property type="entry name" value="ZINC METALLOPROTEASE MJ0611-RELATED"/>
    <property type="match status" value="1"/>
</dbReference>
<dbReference type="InterPro" id="IPR052348">
    <property type="entry name" value="Metallopeptidase_M50B"/>
</dbReference>
<evidence type="ECO:0000313" key="3">
    <source>
        <dbReference type="Proteomes" id="UP000195137"/>
    </source>
</evidence>
<feature type="transmembrane region" description="Helical" evidence="1">
    <location>
        <begin position="84"/>
        <end position="104"/>
    </location>
</feature>
<proteinExistence type="predicted"/>
<accession>A0A1Y3GER4</accession>
<dbReference type="OrthoDB" id="86131at2157"/>
<evidence type="ECO:0000313" key="2">
    <source>
        <dbReference type="EMBL" id="OUJ18793.1"/>
    </source>
</evidence>
<dbReference type="GO" id="GO:0006508">
    <property type="term" value="P:proteolysis"/>
    <property type="evidence" value="ECO:0007669"/>
    <property type="project" value="UniProtKB-KW"/>
</dbReference>
<keyword evidence="2" id="KW-0645">Protease</keyword>
<dbReference type="GO" id="GO:0008233">
    <property type="term" value="F:peptidase activity"/>
    <property type="evidence" value="ECO:0007669"/>
    <property type="project" value="UniProtKB-KW"/>
</dbReference>
<gene>
    <name evidence="2" type="ORF">AMET1_0444</name>
</gene>
<evidence type="ECO:0000256" key="1">
    <source>
        <dbReference type="SAM" id="Phobius"/>
    </source>
</evidence>
<keyword evidence="1" id="KW-1133">Transmembrane helix</keyword>
<protein>
    <submittedName>
        <fullName evidence="2">Zn-dependent protease</fullName>
    </submittedName>
</protein>
<dbReference type="RefSeq" id="WP_201721241.1">
    <property type="nucleotide sequence ID" value="NZ_MRZU01000003.1"/>
</dbReference>
<reference evidence="2 3" key="1">
    <citation type="submission" date="2016-12" db="EMBL/GenBank/DDBJ databases">
        <title>Discovery of methanogenic haloarchaea.</title>
        <authorList>
            <person name="Sorokin D.Y."/>
            <person name="Makarova K.S."/>
            <person name="Abbas B."/>
            <person name="Ferrer M."/>
            <person name="Golyshin P.N."/>
        </authorList>
    </citation>
    <scope>NUCLEOTIDE SEQUENCE [LARGE SCALE GENOMIC DNA]</scope>
    <source>
        <strain evidence="2">AMET1</strain>
    </source>
</reference>
<comment type="caution">
    <text evidence="2">The sequence shown here is derived from an EMBL/GenBank/DDBJ whole genome shotgun (WGS) entry which is preliminary data.</text>
</comment>
<keyword evidence="1" id="KW-0812">Transmembrane</keyword>